<organism evidence="2 3">
    <name type="scientific">Saccharothrix syringae</name>
    <name type="common">Nocardiopsis syringae</name>
    <dbReference type="NCBI Taxonomy" id="103733"/>
    <lineage>
        <taxon>Bacteria</taxon>
        <taxon>Bacillati</taxon>
        <taxon>Actinomycetota</taxon>
        <taxon>Actinomycetes</taxon>
        <taxon>Pseudonocardiales</taxon>
        <taxon>Pseudonocardiaceae</taxon>
        <taxon>Saccharothrix</taxon>
    </lineage>
</organism>
<dbReference type="Proteomes" id="UP000325787">
    <property type="component" value="Chromosome"/>
</dbReference>
<proteinExistence type="predicted"/>
<accession>A0A5Q0GSP0</accession>
<reference evidence="3" key="1">
    <citation type="journal article" date="2021" name="Curr. Microbiol.">
        <title>Complete genome of nocamycin-producing strain Saccharothrix syringae NRRL B-16468 reveals the biosynthetic potential for secondary metabolites.</title>
        <authorList>
            <person name="Mo X."/>
            <person name="Yang S."/>
        </authorList>
    </citation>
    <scope>NUCLEOTIDE SEQUENCE [LARGE SCALE GENOMIC DNA]</scope>
    <source>
        <strain evidence="3">ATCC 51364 / DSM 43886 / JCM 6844 / KCTC 9398 / NBRC 14523 / NRRL B-16468 / INA 2240</strain>
    </source>
</reference>
<keyword evidence="1" id="KW-1133">Transmembrane helix</keyword>
<gene>
    <name evidence="2" type="ORF">EKG83_05130</name>
</gene>
<dbReference type="AlphaFoldDB" id="A0A5Q0GSP0"/>
<keyword evidence="1" id="KW-0472">Membrane</keyword>
<dbReference type="EMBL" id="CP034550">
    <property type="protein sequence ID" value="QFZ16933.1"/>
    <property type="molecule type" value="Genomic_DNA"/>
</dbReference>
<keyword evidence="1" id="KW-0812">Transmembrane</keyword>
<feature type="transmembrane region" description="Helical" evidence="1">
    <location>
        <begin position="166"/>
        <end position="184"/>
    </location>
</feature>
<feature type="transmembrane region" description="Helical" evidence="1">
    <location>
        <begin position="139"/>
        <end position="160"/>
    </location>
</feature>
<keyword evidence="3" id="KW-1185">Reference proteome</keyword>
<dbReference type="InterPro" id="IPR036689">
    <property type="entry name" value="ESAT-6-like_sf"/>
</dbReference>
<sequence>MGFLQTVITDSLLSDAGEIDGFATRHAPGLPSIEATLRVIRDIDPESFRRIGRDVWGTGQSDGADQLGKAIDSCVKGLETAANQAAAWTGEARNAYTERINQMKKALGEMRKPAHDVGQALVDIADGFEFKASDMWNNIWSAIGFALGVIGVIAGIVVGLTGVGAVVGLILGILGVLVGLAAWWHSQKSKADEQIAKCAEASADAAKAMESLGKLQP</sequence>
<dbReference type="KEGG" id="ssyi:EKG83_05130"/>
<evidence type="ECO:0000256" key="1">
    <source>
        <dbReference type="SAM" id="Phobius"/>
    </source>
</evidence>
<dbReference type="OrthoDB" id="3685041at2"/>
<evidence type="ECO:0000313" key="3">
    <source>
        <dbReference type="Proteomes" id="UP000325787"/>
    </source>
</evidence>
<dbReference type="RefSeq" id="WP_051765360.1">
    <property type="nucleotide sequence ID" value="NZ_CP034550.1"/>
</dbReference>
<dbReference type="SUPFAM" id="SSF140453">
    <property type="entry name" value="EsxAB dimer-like"/>
    <property type="match status" value="1"/>
</dbReference>
<evidence type="ECO:0000313" key="2">
    <source>
        <dbReference type="EMBL" id="QFZ16933.1"/>
    </source>
</evidence>
<name>A0A5Q0GSP0_SACSY</name>
<dbReference type="Gene3D" id="1.10.287.1060">
    <property type="entry name" value="ESAT-6-like"/>
    <property type="match status" value="1"/>
</dbReference>
<protein>
    <submittedName>
        <fullName evidence="2">WXG100 family type VII secretion target</fullName>
    </submittedName>
</protein>